<feature type="domain" description="Calcineurin-like phosphoesterase" evidence="1">
    <location>
        <begin position="18"/>
        <end position="193"/>
    </location>
</feature>
<evidence type="ECO:0000313" key="3">
    <source>
        <dbReference type="Proteomes" id="UP001156682"/>
    </source>
</evidence>
<dbReference type="PANTHER" id="PTHR42850">
    <property type="entry name" value="METALLOPHOSPHOESTERASE"/>
    <property type="match status" value="1"/>
</dbReference>
<dbReference type="EMBL" id="BSOR01000006">
    <property type="protein sequence ID" value="GLR62906.1"/>
    <property type="molecule type" value="Genomic_DNA"/>
</dbReference>
<dbReference type="Proteomes" id="UP001156682">
    <property type="component" value="Unassembled WGS sequence"/>
</dbReference>
<evidence type="ECO:0000313" key="2">
    <source>
        <dbReference type="EMBL" id="GLR62906.1"/>
    </source>
</evidence>
<gene>
    <name evidence="2" type="primary">pphA</name>
    <name evidence="2" type="ORF">GCM10007878_03410</name>
</gene>
<dbReference type="InterPro" id="IPR004843">
    <property type="entry name" value="Calcineurin-like_PHP"/>
</dbReference>
<name>A0ABQ5ZU01_9GAMM</name>
<dbReference type="PANTHER" id="PTHR42850:SF10">
    <property type="entry name" value="SERINE_THREONINE-PROTEIN PHOSPHATASE 1"/>
    <property type="match status" value="1"/>
</dbReference>
<organism evidence="2 3">
    <name type="scientific">Marinospirillum insulare</name>
    <dbReference type="NCBI Taxonomy" id="217169"/>
    <lineage>
        <taxon>Bacteria</taxon>
        <taxon>Pseudomonadati</taxon>
        <taxon>Pseudomonadota</taxon>
        <taxon>Gammaproteobacteria</taxon>
        <taxon>Oceanospirillales</taxon>
        <taxon>Oceanospirillaceae</taxon>
        <taxon>Marinospirillum</taxon>
    </lineage>
</organism>
<evidence type="ECO:0000259" key="1">
    <source>
        <dbReference type="Pfam" id="PF00149"/>
    </source>
</evidence>
<accession>A0ABQ5ZU01</accession>
<dbReference type="RefSeq" id="WP_051610221.1">
    <property type="nucleotide sequence ID" value="NZ_BSOR01000006.1"/>
</dbReference>
<keyword evidence="3" id="KW-1185">Reference proteome</keyword>
<dbReference type="Gene3D" id="3.60.21.10">
    <property type="match status" value="1"/>
</dbReference>
<protein>
    <submittedName>
        <fullName evidence="2">Serine/threonine protein phosphatase</fullName>
    </submittedName>
</protein>
<proteinExistence type="predicted"/>
<dbReference type="SUPFAM" id="SSF56300">
    <property type="entry name" value="Metallo-dependent phosphatases"/>
    <property type="match status" value="1"/>
</dbReference>
<dbReference type="InterPro" id="IPR050126">
    <property type="entry name" value="Ap4A_hydrolase"/>
</dbReference>
<sequence>MIQVLQTLAKNTLGRDFVVGDLHGYYAELMQALEQVSFDFTQDRLLAVGDLINRGPDSYKCLQLVNEPWFFSVQGNHERLMVHSLAGSLAAYKAWQKHGGGWAALYKEEELQEMVRLIHNKMPLAIEVSQGEQCLGIVHAEVPQDDWSILRQWQGEPTRELLDSTALLRKRLHKNLDHPVANIDAVACGHTLVKKPTRLGNVTYLETGICAPQIEGYLTLVEATKLLQN</sequence>
<comment type="caution">
    <text evidence="2">The sequence shown here is derived from an EMBL/GenBank/DDBJ whole genome shotgun (WGS) entry which is preliminary data.</text>
</comment>
<dbReference type="Pfam" id="PF00149">
    <property type="entry name" value="Metallophos"/>
    <property type="match status" value="1"/>
</dbReference>
<reference evidence="3" key="1">
    <citation type="journal article" date="2019" name="Int. J. Syst. Evol. Microbiol.">
        <title>The Global Catalogue of Microorganisms (GCM) 10K type strain sequencing project: providing services to taxonomists for standard genome sequencing and annotation.</title>
        <authorList>
            <consortium name="The Broad Institute Genomics Platform"/>
            <consortium name="The Broad Institute Genome Sequencing Center for Infectious Disease"/>
            <person name="Wu L."/>
            <person name="Ma J."/>
        </authorList>
    </citation>
    <scope>NUCLEOTIDE SEQUENCE [LARGE SCALE GENOMIC DNA]</scope>
    <source>
        <strain evidence="3">NBRC 100033</strain>
    </source>
</reference>
<dbReference type="InterPro" id="IPR029052">
    <property type="entry name" value="Metallo-depent_PP-like"/>
</dbReference>